<accession>A0ABX7XAY9</accession>
<keyword evidence="3" id="KW-1185">Reference proteome</keyword>
<sequence>MNFDFAEKINYELEKLNFENAITIAKKHLNEINQTSFHKILEHSFTNNVEDCIKWIDSFYKKISKHSEIKAFYFELNEFDINTEKWYIQCFAFEFDGGYNPEDMEWLSDCNPEIMTKEEFVLTGLEDFQNLFENLIENDDVSQELQDARDWTEQIIISKFMQFIYQVHLTAKNNNLEWANIPFYFTEHEYDFIIQSK</sequence>
<protein>
    <recommendedName>
        <fullName evidence="4">DUF4303 domain-containing protein</fullName>
    </recommendedName>
</protein>
<dbReference type="Proteomes" id="UP000672011">
    <property type="component" value="Chromosome"/>
</dbReference>
<evidence type="ECO:0000313" key="2">
    <source>
        <dbReference type="EMBL" id="QTV05066.1"/>
    </source>
</evidence>
<name>A0ABX7XAY9_9FLAO</name>
<reference evidence="3" key="2">
    <citation type="submission" date="2021-04" db="EMBL/GenBank/DDBJ databases">
        <title>Taxonomy of Flavobacteriaceae bacterium ZY171143.</title>
        <authorList>
            <person name="Li F."/>
        </authorList>
    </citation>
    <scope>NUCLEOTIDE SEQUENCE [LARGE SCALE GENOMIC DNA]</scope>
    <source>
        <strain evidence="3">ZY171143</strain>
    </source>
</reference>
<evidence type="ECO:0000313" key="3">
    <source>
        <dbReference type="Proteomes" id="UP000672011"/>
    </source>
</evidence>
<evidence type="ECO:0000313" key="1">
    <source>
        <dbReference type="EMBL" id="QTV05029.1"/>
    </source>
</evidence>
<dbReference type="RefSeq" id="WP_230475662.1">
    <property type="nucleotide sequence ID" value="NZ_CP072842.1"/>
</dbReference>
<gene>
    <name evidence="1" type="ORF">J9309_09535</name>
    <name evidence="2" type="ORF">J9309_09720</name>
</gene>
<proteinExistence type="predicted"/>
<dbReference type="EMBL" id="CP072842">
    <property type="protein sequence ID" value="QTV05066.1"/>
    <property type="molecule type" value="Genomic_DNA"/>
</dbReference>
<dbReference type="EMBL" id="CP072842">
    <property type="protein sequence ID" value="QTV05029.1"/>
    <property type="molecule type" value="Genomic_DNA"/>
</dbReference>
<organism evidence="2 3">
    <name type="scientific">Faecalibacter bovis</name>
    <dbReference type="NCBI Taxonomy" id="2898187"/>
    <lineage>
        <taxon>Bacteria</taxon>
        <taxon>Pseudomonadati</taxon>
        <taxon>Bacteroidota</taxon>
        <taxon>Flavobacteriia</taxon>
        <taxon>Flavobacteriales</taxon>
        <taxon>Weeksellaceae</taxon>
        <taxon>Faecalibacter</taxon>
    </lineage>
</organism>
<reference evidence="2 3" key="1">
    <citation type="journal article" date="2021" name="Int. J. Syst. Evol. Microbiol.">
        <title>Faecalibacter bovis sp. nov., isolated from cow faeces.</title>
        <authorList>
            <person name="Li F."/>
            <person name="Zhao W."/>
            <person name="Hong Q."/>
            <person name="Shao Q."/>
            <person name="Song J."/>
            <person name="Yang S."/>
        </authorList>
    </citation>
    <scope>NUCLEOTIDE SEQUENCE [LARGE SCALE GENOMIC DNA]</scope>
    <source>
        <strain evidence="2 3">ZY171143</strain>
    </source>
</reference>
<evidence type="ECO:0008006" key="4">
    <source>
        <dbReference type="Google" id="ProtNLM"/>
    </source>
</evidence>